<comment type="subcellular location">
    <subcellularLocation>
        <location evidence="1">Cell inner membrane</location>
        <topology evidence="1">Multi-pass membrane protein</topology>
    </subcellularLocation>
    <subcellularLocation>
        <location evidence="8">Cell membrane</location>
        <topology evidence="8">Multi-pass membrane protein</topology>
    </subcellularLocation>
</comment>
<dbReference type="CDD" id="cd06261">
    <property type="entry name" value="TM_PBP2"/>
    <property type="match status" value="1"/>
</dbReference>
<evidence type="ECO:0000313" key="11">
    <source>
        <dbReference type="Proteomes" id="UP000294664"/>
    </source>
</evidence>
<dbReference type="GO" id="GO:0055085">
    <property type="term" value="P:transmembrane transport"/>
    <property type="evidence" value="ECO:0007669"/>
    <property type="project" value="InterPro"/>
</dbReference>
<dbReference type="InterPro" id="IPR035906">
    <property type="entry name" value="MetI-like_sf"/>
</dbReference>
<evidence type="ECO:0000256" key="3">
    <source>
        <dbReference type="ARBA" id="ARBA00022475"/>
    </source>
</evidence>
<name>A0A4R3M3L8_9HYPH</name>
<comment type="caution">
    <text evidence="10">The sequence shown here is derived from an EMBL/GenBank/DDBJ whole genome shotgun (WGS) entry which is preliminary data.</text>
</comment>
<keyword evidence="5 8" id="KW-0812">Transmembrane</keyword>
<keyword evidence="3" id="KW-1003">Cell membrane</keyword>
<sequence>MPRWINVHVAILLALVLLPILVIIPVSFSAGTSLSWPTEGWSLRWYEATLSDAGLMRAFGLSATIAIVSALTSTAIGVPAAYAIVRGRIRFLESVLLLPITFPTVVLGGALLMAFAPLGMVRTVPGLIAAHVAITLPFVVRTMISSMHTIEVQLEEAATILGASRLRMLRHVVLPLARPGIFSSLAFAFIVSFDEFSVSLFLVGTNVMTLPLELYQRIQYVINPTIAAASVVLVGITFVSLLFVDRVVGLERFFGSK</sequence>
<keyword evidence="7 8" id="KW-0472">Membrane</keyword>
<dbReference type="EMBL" id="SMAI01000001">
    <property type="protein sequence ID" value="TCT07841.1"/>
    <property type="molecule type" value="Genomic_DNA"/>
</dbReference>
<evidence type="ECO:0000313" key="10">
    <source>
        <dbReference type="EMBL" id="TCT07841.1"/>
    </source>
</evidence>
<feature type="transmembrane region" description="Helical" evidence="8">
    <location>
        <begin position="96"/>
        <end position="118"/>
    </location>
</feature>
<proteinExistence type="inferred from homology"/>
<feature type="transmembrane region" description="Helical" evidence="8">
    <location>
        <begin position="226"/>
        <end position="244"/>
    </location>
</feature>
<evidence type="ECO:0000256" key="4">
    <source>
        <dbReference type="ARBA" id="ARBA00022519"/>
    </source>
</evidence>
<dbReference type="Proteomes" id="UP000294664">
    <property type="component" value="Unassembled WGS sequence"/>
</dbReference>
<reference evidence="10 11" key="1">
    <citation type="submission" date="2019-03" db="EMBL/GenBank/DDBJ databases">
        <title>Genomic Encyclopedia of Type Strains, Phase IV (KMG-IV): sequencing the most valuable type-strain genomes for metagenomic binning, comparative biology and taxonomic classification.</title>
        <authorList>
            <person name="Goeker M."/>
        </authorList>
    </citation>
    <scope>NUCLEOTIDE SEQUENCE [LARGE SCALE GENOMIC DNA]</scope>
    <source>
        <strain evidence="10 11">DSM 9035</strain>
    </source>
</reference>
<evidence type="ECO:0000259" key="9">
    <source>
        <dbReference type="PROSITE" id="PS50928"/>
    </source>
</evidence>
<dbReference type="GO" id="GO:0005886">
    <property type="term" value="C:plasma membrane"/>
    <property type="evidence" value="ECO:0007669"/>
    <property type="project" value="UniProtKB-SubCell"/>
</dbReference>
<keyword evidence="2 8" id="KW-0813">Transport</keyword>
<keyword evidence="6 8" id="KW-1133">Transmembrane helix</keyword>
<dbReference type="InterPro" id="IPR000515">
    <property type="entry name" value="MetI-like"/>
</dbReference>
<feature type="transmembrane region" description="Helical" evidence="8">
    <location>
        <begin position="124"/>
        <end position="144"/>
    </location>
</feature>
<keyword evidence="11" id="KW-1185">Reference proteome</keyword>
<feature type="transmembrane region" description="Helical" evidence="8">
    <location>
        <begin position="59"/>
        <end position="84"/>
    </location>
</feature>
<keyword evidence="4" id="KW-0997">Cell inner membrane</keyword>
<dbReference type="RefSeq" id="WP_132029177.1">
    <property type="nucleotide sequence ID" value="NZ_SMAI01000001.1"/>
</dbReference>
<dbReference type="PANTHER" id="PTHR43357:SF4">
    <property type="entry name" value="INNER MEMBRANE ABC TRANSPORTER PERMEASE PROTEIN YDCV"/>
    <property type="match status" value="1"/>
</dbReference>
<accession>A0A4R3M3L8</accession>
<dbReference type="PROSITE" id="PS50928">
    <property type="entry name" value="ABC_TM1"/>
    <property type="match status" value="1"/>
</dbReference>
<evidence type="ECO:0000256" key="8">
    <source>
        <dbReference type="RuleBase" id="RU363032"/>
    </source>
</evidence>
<dbReference type="PANTHER" id="PTHR43357">
    <property type="entry name" value="INNER MEMBRANE ABC TRANSPORTER PERMEASE PROTEIN YDCV"/>
    <property type="match status" value="1"/>
</dbReference>
<evidence type="ECO:0000256" key="6">
    <source>
        <dbReference type="ARBA" id="ARBA00022989"/>
    </source>
</evidence>
<evidence type="ECO:0000256" key="1">
    <source>
        <dbReference type="ARBA" id="ARBA00004429"/>
    </source>
</evidence>
<dbReference type="SUPFAM" id="SSF161098">
    <property type="entry name" value="MetI-like"/>
    <property type="match status" value="1"/>
</dbReference>
<evidence type="ECO:0000256" key="5">
    <source>
        <dbReference type="ARBA" id="ARBA00022692"/>
    </source>
</evidence>
<dbReference type="Pfam" id="PF00528">
    <property type="entry name" value="BPD_transp_1"/>
    <property type="match status" value="1"/>
</dbReference>
<evidence type="ECO:0000256" key="2">
    <source>
        <dbReference type="ARBA" id="ARBA00022448"/>
    </source>
</evidence>
<gene>
    <name evidence="10" type="ORF">EDC64_101360</name>
</gene>
<comment type="similarity">
    <text evidence="8">Belongs to the binding-protein-dependent transport system permease family.</text>
</comment>
<dbReference type="AlphaFoldDB" id="A0A4R3M3L8"/>
<dbReference type="OrthoDB" id="9782004at2"/>
<dbReference type="Gene3D" id="1.10.3720.10">
    <property type="entry name" value="MetI-like"/>
    <property type="match status" value="1"/>
</dbReference>
<protein>
    <submittedName>
        <fullName evidence="10">Putative spermidine/putrescine transport system permease protein</fullName>
    </submittedName>
</protein>
<organism evidence="10 11">
    <name type="scientific">Aquabacter spiritensis</name>
    <dbReference type="NCBI Taxonomy" id="933073"/>
    <lineage>
        <taxon>Bacteria</taxon>
        <taxon>Pseudomonadati</taxon>
        <taxon>Pseudomonadota</taxon>
        <taxon>Alphaproteobacteria</taxon>
        <taxon>Hyphomicrobiales</taxon>
        <taxon>Xanthobacteraceae</taxon>
        <taxon>Aquabacter</taxon>
    </lineage>
</organism>
<evidence type="ECO:0000256" key="7">
    <source>
        <dbReference type="ARBA" id="ARBA00023136"/>
    </source>
</evidence>
<feature type="domain" description="ABC transmembrane type-1" evidence="9">
    <location>
        <begin position="59"/>
        <end position="244"/>
    </location>
</feature>